<proteinExistence type="inferred from homology"/>
<evidence type="ECO:0000313" key="6">
    <source>
        <dbReference type="Proteomes" id="UP000579250"/>
    </source>
</evidence>
<gene>
    <name evidence="5" type="ORF">HGB48_21240</name>
</gene>
<dbReference type="RefSeq" id="WP_067637720.1">
    <property type="nucleotide sequence ID" value="NZ_JAAXPI010000032.1"/>
</dbReference>
<comment type="caution">
    <text evidence="5">The sequence shown here is derived from an EMBL/GenBank/DDBJ whole genome shotgun (WGS) entry which is preliminary data.</text>
</comment>
<evidence type="ECO:0000313" key="5">
    <source>
        <dbReference type="EMBL" id="NKZ06253.1"/>
    </source>
</evidence>
<name>A0A846Z786_9ACTN</name>
<comment type="similarity">
    <text evidence="3">Belongs to the acetyltransferase family. RimJ subfamily.</text>
</comment>
<reference evidence="5 6" key="1">
    <citation type="submission" date="2020-04" db="EMBL/GenBank/DDBJ databases">
        <title>MicrobeNet Type strains.</title>
        <authorList>
            <person name="Nicholson A.C."/>
        </authorList>
    </citation>
    <scope>NUCLEOTIDE SEQUENCE [LARGE SCALE GENOMIC DNA]</scope>
    <source>
        <strain evidence="5 6">ATCC BAA-277</strain>
    </source>
</reference>
<dbReference type="InterPro" id="IPR016181">
    <property type="entry name" value="Acyl_CoA_acyltransferase"/>
</dbReference>
<evidence type="ECO:0000256" key="3">
    <source>
        <dbReference type="ARBA" id="ARBA00038502"/>
    </source>
</evidence>
<dbReference type="InterPro" id="IPR051531">
    <property type="entry name" value="N-acetyltransferase"/>
</dbReference>
<dbReference type="PANTHER" id="PTHR43792:SF8">
    <property type="entry name" value="[RIBOSOMAL PROTEIN US5]-ALANINE N-ACETYLTRANSFERASE"/>
    <property type="match status" value="1"/>
</dbReference>
<protein>
    <submittedName>
        <fullName evidence="5">GNAT family N-acetyltransferase</fullName>
    </submittedName>
</protein>
<dbReference type="Proteomes" id="UP000579250">
    <property type="component" value="Unassembled WGS sequence"/>
</dbReference>
<dbReference type="SUPFAM" id="SSF55729">
    <property type="entry name" value="Acyl-CoA N-acyltransferases (Nat)"/>
    <property type="match status" value="1"/>
</dbReference>
<dbReference type="AlphaFoldDB" id="A0A846Z786"/>
<keyword evidence="2" id="KW-0012">Acyltransferase</keyword>
<evidence type="ECO:0000259" key="4">
    <source>
        <dbReference type="PROSITE" id="PS51186"/>
    </source>
</evidence>
<evidence type="ECO:0000256" key="2">
    <source>
        <dbReference type="ARBA" id="ARBA00023315"/>
    </source>
</evidence>
<dbReference type="GO" id="GO:0005737">
    <property type="term" value="C:cytoplasm"/>
    <property type="evidence" value="ECO:0007669"/>
    <property type="project" value="TreeGrafter"/>
</dbReference>
<sequence>MELGVGARVLVRRVQEEDEARFVALAKESAAFHHPWVVLPASAGEFREYLERFDQVAAVGLVICLREGGDLVGTVNINGIVRGCYQRGMLGYSAFLPYAGRGYVGEGVGLAVEYAFGELGLHRVEADIQPGNTASVQLVRRLGFRKEGFSPGFIKIDGVWRDHERWARVVDHVY</sequence>
<dbReference type="InterPro" id="IPR000182">
    <property type="entry name" value="GNAT_dom"/>
</dbReference>
<feature type="domain" description="N-acetyltransferase" evidence="4">
    <location>
        <begin position="9"/>
        <end position="174"/>
    </location>
</feature>
<dbReference type="EMBL" id="JAAXPI010000032">
    <property type="protein sequence ID" value="NKZ06253.1"/>
    <property type="molecule type" value="Genomic_DNA"/>
</dbReference>
<accession>A0A846Z786</accession>
<dbReference type="Gene3D" id="3.40.630.30">
    <property type="match status" value="1"/>
</dbReference>
<dbReference type="PANTHER" id="PTHR43792">
    <property type="entry name" value="GNAT FAMILY, PUTATIVE (AFU_ORTHOLOGUE AFUA_3G00765)-RELATED-RELATED"/>
    <property type="match status" value="1"/>
</dbReference>
<organism evidence="5 6">
    <name type="scientific">Actinomadura latina</name>
    <dbReference type="NCBI Taxonomy" id="163603"/>
    <lineage>
        <taxon>Bacteria</taxon>
        <taxon>Bacillati</taxon>
        <taxon>Actinomycetota</taxon>
        <taxon>Actinomycetes</taxon>
        <taxon>Streptosporangiales</taxon>
        <taxon>Thermomonosporaceae</taxon>
        <taxon>Actinomadura</taxon>
    </lineage>
</organism>
<dbReference type="Pfam" id="PF13302">
    <property type="entry name" value="Acetyltransf_3"/>
    <property type="match status" value="1"/>
</dbReference>
<dbReference type="PROSITE" id="PS51186">
    <property type="entry name" value="GNAT"/>
    <property type="match status" value="1"/>
</dbReference>
<evidence type="ECO:0000256" key="1">
    <source>
        <dbReference type="ARBA" id="ARBA00022679"/>
    </source>
</evidence>
<keyword evidence="6" id="KW-1185">Reference proteome</keyword>
<dbReference type="GO" id="GO:0008999">
    <property type="term" value="F:protein-N-terminal-alanine acetyltransferase activity"/>
    <property type="evidence" value="ECO:0007669"/>
    <property type="project" value="TreeGrafter"/>
</dbReference>
<keyword evidence="1 5" id="KW-0808">Transferase</keyword>